<gene>
    <name evidence="1" type="ORF">Vau01_064100</name>
</gene>
<name>A0A8J3Z7H5_9ACTN</name>
<organism evidence="1 2">
    <name type="scientific">Virgisporangium aurantiacum</name>
    <dbReference type="NCBI Taxonomy" id="175570"/>
    <lineage>
        <taxon>Bacteria</taxon>
        <taxon>Bacillati</taxon>
        <taxon>Actinomycetota</taxon>
        <taxon>Actinomycetes</taxon>
        <taxon>Micromonosporales</taxon>
        <taxon>Micromonosporaceae</taxon>
        <taxon>Virgisporangium</taxon>
    </lineage>
</organism>
<evidence type="ECO:0000313" key="2">
    <source>
        <dbReference type="Proteomes" id="UP000612585"/>
    </source>
</evidence>
<reference evidence="1" key="1">
    <citation type="submission" date="2021-01" db="EMBL/GenBank/DDBJ databases">
        <title>Whole genome shotgun sequence of Virgisporangium aurantiacum NBRC 16421.</title>
        <authorList>
            <person name="Komaki H."/>
            <person name="Tamura T."/>
        </authorList>
    </citation>
    <scope>NUCLEOTIDE SEQUENCE</scope>
    <source>
        <strain evidence="1">NBRC 16421</strain>
    </source>
</reference>
<sequence>MVDVTRATFRVVPGQLAAQARLPDIERLLNELRHLLATHAAEVNDPDGAHAAVAAASDEVRTGRPEPGRMRILLNAVADAAPALGSVAQAVRDLIRLTNGTR</sequence>
<evidence type="ECO:0000313" key="1">
    <source>
        <dbReference type="EMBL" id="GIJ58894.1"/>
    </source>
</evidence>
<dbReference type="RefSeq" id="WP_204000322.1">
    <property type="nucleotide sequence ID" value="NZ_BOPG01000043.1"/>
</dbReference>
<comment type="caution">
    <text evidence="1">The sequence shown here is derived from an EMBL/GenBank/DDBJ whole genome shotgun (WGS) entry which is preliminary data.</text>
</comment>
<dbReference type="EMBL" id="BOPG01000043">
    <property type="protein sequence ID" value="GIJ58894.1"/>
    <property type="molecule type" value="Genomic_DNA"/>
</dbReference>
<dbReference type="Proteomes" id="UP000612585">
    <property type="component" value="Unassembled WGS sequence"/>
</dbReference>
<protein>
    <submittedName>
        <fullName evidence="1">Uncharacterized protein</fullName>
    </submittedName>
</protein>
<keyword evidence="2" id="KW-1185">Reference proteome</keyword>
<proteinExistence type="predicted"/>
<accession>A0A8J3Z7H5</accession>
<dbReference type="AlphaFoldDB" id="A0A8J3Z7H5"/>